<dbReference type="InterPro" id="IPR051608">
    <property type="entry name" value="RQC_Subunit_NEMF"/>
</dbReference>
<organism evidence="3 4">
    <name type="scientific">Mageeibacillus indolicus</name>
    <dbReference type="NCBI Taxonomy" id="884684"/>
    <lineage>
        <taxon>Bacteria</taxon>
        <taxon>Bacillati</taxon>
        <taxon>Bacillota</taxon>
        <taxon>Clostridia</taxon>
        <taxon>Eubacteriales</taxon>
        <taxon>Oscillospiraceae</taxon>
        <taxon>Mageeibacillus</taxon>
    </lineage>
</organism>
<dbReference type="Gene3D" id="2.30.310.10">
    <property type="entry name" value="ibrinogen binding protein from staphylococcus aureus domain"/>
    <property type="match status" value="1"/>
</dbReference>
<dbReference type="GO" id="GO:0043023">
    <property type="term" value="F:ribosomal large subunit binding"/>
    <property type="evidence" value="ECO:0007669"/>
    <property type="project" value="TreeGrafter"/>
</dbReference>
<evidence type="ECO:0000256" key="1">
    <source>
        <dbReference type="SAM" id="MobiDB-lite"/>
    </source>
</evidence>
<evidence type="ECO:0000313" key="3">
    <source>
        <dbReference type="EMBL" id="PNH19708.1"/>
    </source>
</evidence>
<dbReference type="Pfam" id="PF05670">
    <property type="entry name" value="NFACT-R_1"/>
    <property type="match status" value="1"/>
</dbReference>
<dbReference type="GO" id="GO:0000049">
    <property type="term" value="F:tRNA binding"/>
    <property type="evidence" value="ECO:0007669"/>
    <property type="project" value="TreeGrafter"/>
</dbReference>
<feature type="domain" description="NFACT RNA-binding" evidence="2">
    <location>
        <begin position="510"/>
        <end position="580"/>
    </location>
</feature>
<accession>A0A2J8B4K7</accession>
<name>A0A2J8B4K7_9FIRM</name>
<evidence type="ECO:0000259" key="2">
    <source>
        <dbReference type="Pfam" id="PF05670"/>
    </source>
</evidence>
<feature type="region of interest" description="Disordered" evidence="1">
    <location>
        <begin position="455"/>
        <end position="482"/>
    </location>
</feature>
<reference evidence="4" key="1">
    <citation type="submission" date="2017-04" db="EMBL/GenBank/DDBJ databases">
        <authorList>
            <person name="Bumgarner R.E."/>
            <person name="Fredricks D.N."/>
            <person name="Srinivasan S."/>
        </authorList>
    </citation>
    <scope>NUCLEOTIDE SEQUENCE [LARGE SCALE GENOMIC DNA]</scope>
    <source>
        <strain evidence="4">KA00405</strain>
    </source>
</reference>
<dbReference type="PANTHER" id="PTHR15239">
    <property type="entry name" value="NUCLEAR EXPORT MEDIATOR FACTOR NEMF"/>
    <property type="match status" value="1"/>
</dbReference>
<dbReference type="GO" id="GO:1990112">
    <property type="term" value="C:RQC complex"/>
    <property type="evidence" value="ECO:0007669"/>
    <property type="project" value="TreeGrafter"/>
</dbReference>
<dbReference type="RefSeq" id="WP_102892291.1">
    <property type="nucleotide sequence ID" value="NZ_NBZD01000001.1"/>
</dbReference>
<comment type="caution">
    <text evidence="3">The sequence shown here is derived from an EMBL/GenBank/DDBJ whole genome shotgun (WGS) entry which is preliminary data.</text>
</comment>
<sequence>MPLDGYTVTFLTAEIAKLIEGGRIDKVLQPESYAVVLLVRNHNTNFRLILNANPAAPYFNLIDYDPINPKQAYGFCMFLRKHLVGARIISFETPGLERQIRMQVQQINELGDTQNRMLMFELMGRHSNIIFVNENNIIMNALRYIDSSVSRKREILPAHPYSPPPAQIKLSLTQIQKFWQNYPTSLKTLPKDHLEMKLPDFLLAQAQGISPFMAKGLADSVGMDSQHKLYELSVAAAAKLAEFFLDLQNGVYAPTIYHDLANDKFDLHCCHFNLPSLSASSATSLITAGQEVFRAIERQSNFNRYQQLLMDKAEAKLKALNKIHKILQNDLRDASGYEKHKLYGDLILANLYNYTEGSDTLIATNYFSENQERVNIPLAVNLSAAKNAQAYFIKYNKNKHKFEMATARLQSCEADLAYVASVISAVSTAVDANDLNAVEEEMQLLKMFNDRNKSNKDKANALSKHDPLLHPGKPGKKSLKKKKSINNVAKKKLNCQSSLPHSLPLSYRIDNLTLWVGRNNLQNDRLTLKSAAKDDLWFHRKDAPGAHVILRTSEKTGEVNQATVAEAAAICAWFSIKNSDRTQLGSLMNLEKVAVDYCPISHVSKPKGSKPGRVIYREYNTLYVVPKAPEEQDSMLS</sequence>
<dbReference type="GO" id="GO:0072344">
    <property type="term" value="P:rescue of stalled ribosome"/>
    <property type="evidence" value="ECO:0007669"/>
    <property type="project" value="TreeGrafter"/>
</dbReference>
<dbReference type="PANTHER" id="PTHR15239:SF6">
    <property type="entry name" value="RIBOSOME QUALITY CONTROL COMPLEX SUBUNIT NEMF"/>
    <property type="match status" value="1"/>
</dbReference>
<dbReference type="EMBL" id="NBZD01000001">
    <property type="protein sequence ID" value="PNH19708.1"/>
    <property type="molecule type" value="Genomic_DNA"/>
</dbReference>
<feature type="compositionally biased region" description="Basic and acidic residues" evidence="1">
    <location>
        <begin position="455"/>
        <end position="468"/>
    </location>
</feature>
<dbReference type="Proteomes" id="UP000236394">
    <property type="component" value="Unassembled WGS sequence"/>
</dbReference>
<evidence type="ECO:0000313" key="4">
    <source>
        <dbReference type="Proteomes" id="UP000236394"/>
    </source>
</evidence>
<protein>
    <recommendedName>
        <fullName evidence="2">NFACT RNA-binding domain-containing protein</fullName>
    </recommendedName>
</protein>
<feature type="compositionally biased region" description="Basic residues" evidence="1">
    <location>
        <begin position="473"/>
        <end position="482"/>
    </location>
</feature>
<dbReference type="InterPro" id="IPR008532">
    <property type="entry name" value="NFACT_RNA-bd"/>
</dbReference>
<dbReference type="Pfam" id="PF05833">
    <property type="entry name" value="NFACT_N"/>
    <property type="match status" value="1"/>
</dbReference>
<proteinExistence type="predicted"/>
<dbReference type="AlphaFoldDB" id="A0A2J8B4K7"/>
<gene>
    <name evidence="3" type="ORF">B7R76_02170</name>
</gene>